<dbReference type="Pfam" id="PF00754">
    <property type="entry name" value="F5_F8_type_C"/>
    <property type="match status" value="1"/>
</dbReference>
<evidence type="ECO:0000259" key="1">
    <source>
        <dbReference type="PROSITE" id="PS50022"/>
    </source>
</evidence>
<accession>K1TDY8</accession>
<name>K1TDY8_9ZZZZ</name>
<dbReference type="InterPro" id="IPR008979">
    <property type="entry name" value="Galactose-bd-like_sf"/>
</dbReference>
<dbReference type="InterPro" id="IPR000421">
    <property type="entry name" value="FA58C"/>
</dbReference>
<comment type="caution">
    <text evidence="2">The sequence shown here is derived from an EMBL/GenBank/DDBJ whole genome shotgun (WGS) entry which is preliminary data.</text>
</comment>
<dbReference type="InterPro" id="IPR013728">
    <property type="entry name" value="BT_3987-like_N"/>
</dbReference>
<sequence length="255" mass="27380">EVLGQEWLDAYNSENETEYKLLPAGSFTVPTEVTFKAGEKSVPFEISVDRSGLELLEEYLLPVRLAGCSKEEFAIEASSSEYLLNVRLDPDKITLSADMASSPYTHTGDGGGLPALFDGEVSAASYWHSFYGGGPVGDPQWGYYIDLALKEQLSTFYLRYATRSNPNAVPADVRIGVSEDGKNWTEVGRVSSGLPTEGLVWASLPVYSLPTAFKHIRLGVLSSAGSAGGDLTVPEGTGACVAFSELELYGADLTK</sequence>
<dbReference type="EMBL" id="AJWY01006900">
    <property type="protein sequence ID" value="EKC65564.1"/>
    <property type="molecule type" value="Genomic_DNA"/>
</dbReference>
<dbReference type="Pfam" id="PF08522">
    <property type="entry name" value="BT_3987-like_N"/>
    <property type="match status" value="1"/>
</dbReference>
<feature type="domain" description="F5/8 type C" evidence="1">
    <location>
        <begin position="68"/>
        <end position="251"/>
    </location>
</feature>
<protein>
    <recommendedName>
        <fullName evidence="1">F5/8 type C domain-containing protein</fullName>
    </recommendedName>
</protein>
<dbReference type="SUPFAM" id="SSF49785">
    <property type="entry name" value="Galactose-binding domain-like"/>
    <property type="match status" value="1"/>
</dbReference>
<dbReference type="AlphaFoldDB" id="K1TDY8"/>
<dbReference type="Gene3D" id="2.60.120.260">
    <property type="entry name" value="Galactose-binding domain-like"/>
    <property type="match status" value="1"/>
</dbReference>
<gene>
    <name evidence="2" type="ORF">LEA_10257</name>
</gene>
<organism evidence="2">
    <name type="scientific">human gut metagenome</name>
    <dbReference type="NCBI Taxonomy" id="408170"/>
    <lineage>
        <taxon>unclassified sequences</taxon>
        <taxon>metagenomes</taxon>
        <taxon>organismal metagenomes</taxon>
    </lineage>
</organism>
<proteinExistence type="predicted"/>
<feature type="non-terminal residue" evidence="2">
    <location>
        <position position="1"/>
    </location>
</feature>
<dbReference type="PROSITE" id="PS50022">
    <property type="entry name" value="FA58C_3"/>
    <property type="match status" value="1"/>
</dbReference>
<reference evidence="2" key="1">
    <citation type="journal article" date="2013" name="Environ. Microbiol.">
        <title>Microbiota from the distal guts of lean and obese adolescents exhibit partial functional redundancy besides clear differences in community structure.</title>
        <authorList>
            <person name="Ferrer M."/>
            <person name="Ruiz A."/>
            <person name="Lanza F."/>
            <person name="Haange S.B."/>
            <person name="Oberbach A."/>
            <person name="Till H."/>
            <person name="Bargiela R."/>
            <person name="Campoy C."/>
            <person name="Segura M.T."/>
            <person name="Richter M."/>
            <person name="von Bergen M."/>
            <person name="Seifert J."/>
            <person name="Suarez A."/>
        </authorList>
    </citation>
    <scope>NUCLEOTIDE SEQUENCE</scope>
</reference>
<evidence type="ECO:0000313" key="2">
    <source>
        <dbReference type="EMBL" id="EKC65564.1"/>
    </source>
</evidence>
<dbReference type="Gene3D" id="2.60.40.1740">
    <property type="entry name" value="hypothetical protein (bacova_03559)"/>
    <property type="match status" value="1"/>
</dbReference>